<dbReference type="Proteomes" id="UP000682416">
    <property type="component" value="Chromosome"/>
</dbReference>
<proteinExistence type="predicted"/>
<feature type="transmembrane region" description="Helical" evidence="2">
    <location>
        <begin position="12"/>
        <end position="34"/>
    </location>
</feature>
<evidence type="ECO:0000313" key="4">
    <source>
        <dbReference type="Proteomes" id="UP000682416"/>
    </source>
</evidence>
<organism evidence="3 4">
    <name type="scientific">Nocardiopsis eucommiae</name>
    <dbReference type="NCBI Taxonomy" id="2831970"/>
    <lineage>
        <taxon>Bacteria</taxon>
        <taxon>Bacillati</taxon>
        <taxon>Actinomycetota</taxon>
        <taxon>Actinomycetes</taxon>
        <taxon>Streptosporangiales</taxon>
        <taxon>Nocardiopsidaceae</taxon>
        <taxon>Nocardiopsis</taxon>
    </lineage>
</organism>
<accession>A0A975L732</accession>
<evidence type="ECO:0000256" key="2">
    <source>
        <dbReference type="SAM" id="Phobius"/>
    </source>
</evidence>
<protein>
    <submittedName>
        <fullName evidence="3">Uncharacterized protein</fullName>
    </submittedName>
</protein>
<gene>
    <name evidence="3" type="ORF">KGD82_16710</name>
</gene>
<reference evidence="3" key="1">
    <citation type="submission" date="2021-05" db="EMBL/GenBank/DDBJ databases">
        <authorList>
            <person name="Kaiqin L."/>
            <person name="Jian G."/>
        </authorList>
    </citation>
    <scope>NUCLEOTIDE SEQUENCE</scope>
    <source>
        <strain evidence="3">HDS5</strain>
    </source>
</reference>
<keyword evidence="2" id="KW-0472">Membrane</keyword>
<keyword evidence="2" id="KW-0812">Transmembrane</keyword>
<keyword evidence="4" id="KW-1185">Reference proteome</keyword>
<name>A0A975L732_9ACTN</name>
<feature type="region of interest" description="Disordered" evidence="1">
    <location>
        <begin position="98"/>
        <end position="135"/>
    </location>
</feature>
<feature type="compositionally biased region" description="Basic and acidic residues" evidence="1">
    <location>
        <begin position="115"/>
        <end position="125"/>
    </location>
</feature>
<dbReference type="EMBL" id="CP074402">
    <property type="protein sequence ID" value="QVJ00401.1"/>
    <property type="molecule type" value="Genomic_DNA"/>
</dbReference>
<evidence type="ECO:0000313" key="3">
    <source>
        <dbReference type="EMBL" id="QVJ00401.1"/>
    </source>
</evidence>
<keyword evidence="2" id="KW-1133">Transmembrane helix</keyword>
<evidence type="ECO:0000256" key="1">
    <source>
        <dbReference type="SAM" id="MobiDB-lite"/>
    </source>
</evidence>
<dbReference type="KEGG" id="nec:KGD82_16710"/>
<dbReference type="AlphaFoldDB" id="A0A975L732"/>
<feature type="transmembrane region" description="Helical" evidence="2">
    <location>
        <begin position="40"/>
        <end position="59"/>
    </location>
</feature>
<sequence length="135" mass="14670">MDTNSTSPEDRQMAFLGMGFFLVMNIGCLIEATIGLTPKTGAILGIAFAALLLYAAVLAQDRRDREADERNLAVQEAEFAAERDWIAQMSDLFGNQTVNNTINGSPEGPVVMGRDFGDVHLHDPNENDAPGSRSR</sequence>